<dbReference type="InterPro" id="IPR001851">
    <property type="entry name" value="ABC_transp_permease"/>
</dbReference>
<keyword evidence="3" id="KW-1003">Cell membrane</keyword>
<dbReference type="GO" id="GO:0006865">
    <property type="term" value="P:amino acid transport"/>
    <property type="evidence" value="ECO:0007669"/>
    <property type="project" value="UniProtKB-KW"/>
</dbReference>
<dbReference type="GO" id="GO:0005886">
    <property type="term" value="C:plasma membrane"/>
    <property type="evidence" value="ECO:0007669"/>
    <property type="project" value="UniProtKB-SubCell"/>
</dbReference>
<keyword evidence="2" id="KW-0813">Transport</keyword>
<evidence type="ECO:0000313" key="10">
    <source>
        <dbReference type="EMBL" id="MTV37721.1"/>
    </source>
</evidence>
<reference evidence="10 11" key="1">
    <citation type="submission" date="2019-11" db="EMBL/GenBank/DDBJ databases">
        <title>Type strains purchased from KCTC, JCM and DSMZ.</title>
        <authorList>
            <person name="Lu H."/>
        </authorList>
    </citation>
    <scope>NUCLEOTIDE SEQUENCE [LARGE SCALE GENOMIC DNA]</scope>
    <source>
        <strain evidence="10 11">KCTC 22382</strain>
    </source>
</reference>
<proteinExistence type="inferred from homology"/>
<feature type="transmembrane region" description="Helical" evidence="9">
    <location>
        <begin position="93"/>
        <end position="115"/>
    </location>
</feature>
<keyword evidence="5" id="KW-0029">Amino-acid transport</keyword>
<protein>
    <submittedName>
        <fullName evidence="10">Branched-chain amino acid ABC transporter permease</fullName>
    </submittedName>
</protein>
<evidence type="ECO:0000256" key="5">
    <source>
        <dbReference type="ARBA" id="ARBA00022970"/>
    </source>
</evidence>
<dbReference type="RefSeq" id="WP_155463197.1">
    <property type="nucleotide sequence ID" value="NZ_WNKY01000007.1"/>
</dbReference>
<dbReference type="Pfam" id="PF02653">
    <property type="entry name" value="BPD_transp_2"/>
    <property type="match status" value="1"/>
</dbReference>
<feature type="transmembrane region" description="Helical" evidence="9">
    <location>
        <begin position="221"/>
        <end position="249"/>
    </location>
</feature>
<evidence type="ECO:0000256" key="6">
    <source>
        <dbReference type="ARBA" id="ARBA00022989"/>
    </source>
</evidence>
<dbReference type="CDD" id="cd06582">
    <property type="entry name" value="TM_PBP1_LivH_like"/>
    <property type="match status" value="1"/>
</dbReference>
<feature type="transmembrane region" description="Helical" evidence="9">
    <location>
        <begin position="36"/>
        <end position="55"/>
    </location>
</feature>
<evidence type="ECO:0000256" key="2">
    <source>
        <dbReference type="ARBA" id="ARBA00022448"/>
    </source>
</evidence>
<comment type="subcellular location">
    <subcellularLocation>
        <location evidence="1">Cell membrane</location>
        <topology evidence="1">Multi-pass membrane protein</topology>
    </subcellularLocation>
</comment>
<keyword evidence="6 9" id="KW-1133">Transmembrane helix</keyword>
<name>A0A6L6PGK6_9BURK</name>
<feature type="transmembrane region" description="Helical" evidence="9">
    <location>
        <begin position="61"/>
        <end position="81"/>
    </location>
</feature>
<dbReference type="InterPro" id="IPR052157">
    <property type="entry name" value="BCAA_transport_permease"/>
</dbReference>
<keyword evidence="11" id="KW-1185">Reference proteome</keyword>
<dbReference type="OrthoDB" id="9807115at2"/>
<dbReference type="AlphaFoldDB" id="A0A6L6PGK6"/>
<evidence type="ECO:0000313" key="11">
    <source>
        <dbReference type="Proteomes" id="UP000475582"/>
    </source>
</evidence>
<dbReference type="Proteomes" id="UP000475582">
    <property type="component" value="Unassembled WGS sequence"/>
</dbReference>
<feature type="transmembrane region" description="Helical" evidence="9">
    <location>
        <begin position="135"/>
        <end position="159"/>
    </location>
</feature>
<feature type="transmembrane region" description="Helical" evidence="9">
    <location>
        <begin position="189"/>
        <end position="209"/>
    </location>
</feature>
<dbReference type="EMBL" id="WNKY01000007">
    <property type="protein sequence ID" value="MTV37721.1"/>
    <property type="molecule type" value="Genomic_DNA"/>
</dbReference>
<feature type="transmembrane region" description="Helical" evidence="9">
    <location>
        <begin position="6"/>
        <end position="29"/>
    </location>
</feature>
<feature type="transmembrane region" description="Helical" evidence="9">
    <location>
        <begin position="261"/>
        <end position="277"/>
    </location>
</feature>
<accession>A0A6L6PGK6</accession>
<keyword evidence="4 9" id="KW-0812">Transmembrane</keyword>
<gene>
    <name evidence="10" type="ORF">GM676_08995</name>
</gene>
<sequence length="282" mass="29814">MSLTLLAQSALGGLLHGGIYALLALGLSLSWGLLRLVNLSHFALAFLGAYLTYHFGTQFGWPVWLSALLITPAFFIVGLGLHATLVRYNVSEFASMLVTFGVTILIESLIQWIWSADFRSYETSYAQQSLRLGPLYVPLLELLAFLCAALLALGAWLGLHKTALGMALRAAAHDGAIAAAFGINARRLSYVLAGLCAASAGIAGVFIALTSTLAPSQIESWIGVVFAVVIIGGLAHPLGALAAGMLIGVSEAITMAAVNPAWAPLVAFSILIILLLWKPKWL</sequence>
<comment type="caution">
    <text evidence="10">The sequence shown here is derived from an EMBL/GenBank/DDBJ whole genome shotgun (WGS) entry which is preliminary data.</text>
</comment>
<dbReference type="GO" id="GO:0022857">
    <property type="term" value="F:transmembrane transporter activity"/>
    <property type="evidence" value="ECO:0007669"/>
    <property type="project" value="InterPro"/>
</dbReference>
<dbReference type="PANTHER" id="PTHR11795">
    <property type="entry name" value="BRANCHED-CHAIN AMINO ACID TRANSPORT SYSTEM PERMEASE PROTEIN LIVH"/>
    <property type="match status" value="1"/>
</dbReference>
<evidence type="ECO:0000256" key="4">
    <source>
        <dbReference type="ARBA" id="ARBA00022692"/>
    </source>
</evidence>
<evidence type="ECO:0000256" key="1">
    <source>
        <dbReference type="ARBA" id="ARBA00004651"/>
    </source>
</evidence>
<keyword evidence="7 9" id="KW-0472">Membrane</keyword>
<dbReference type="PANTHER" id="PTHR11795:SF445">
    <property type="entry name" value="AMINO ACID ABC TRANSPORTER PERMEASE PROTEIN"/>
    <property type="match status" value="1"/>
</dbReference>
<comment type="similarity">
    <text evidence="8">Belongs to the binding-protein-dependent transport system permease family. LivHM subfamily.</text>
</comment>
<evidence type="ECO:0000256" key="3">
    <source>
        <dbReference type="ARBA" id="ARBA00022475"/>
    </source>
</evidence>
<evidence type="ECO:0000256" key="8">
    <source>
        <dbReference type="ARBA" id="ARBA00037998"/>
    </source>
</evidence>
<evidence type="ECO:0000256" key="7">
    <source>
        <dbReference type="ARBA" id="ARBA00023136"/>
    </source>
</evidence>
<evidence type="ECO:0000256" key="9">
    <source>
        <dbReference type="SAM" id="Phobius"/>
    </source>
</evidence>
<organism evidence="10 11">
    <name type="scientific">Duganella radicis</name>
    <dbReference type="NCBI Taxonomy" id="551988"/>
    <lineage>
        <taxon>Bacteria</taxon>
        <taxon>Pseudomonadati</taxon>
        <taxon>Pseudomonadota</taxon>
        <taxon>Betaproteobacteria</taxon>
        <taxon>Burkholderiales</taxon>
        <taxon>Oxalobacteraceae</taxon>
        <taxon>Telluria group</taxon>
        <taxon>Duganella</taxon>
    </lineage>
</organism>